<dbReference type="AlphaFoldDB" id="A0A1E4U323"/>
<feature type="compositionally biased region" description="Basic and acidic residues" evidence="1">
    <location>
        <begin position="290"/>
        <end position="308"/>
    </location>
</feature>
<evidence type="ECO:0000256" key="1">
    <source>
        <dbReference type="SAM" id="MobiDB-lite"/>
    </source>
</evidence>
<dbReference type="InterPro" id="IPR019473">
    <property type="entry name" value="TFIID_su8_C"/>
</dbReference>
<dbReference type="Proteomes" id="UP000094236">
    <property type="component" value="Unassembled WGS sequence"/>
</dbReference>
<feature type="compositionally biased region" description="Polar residues" evidence="1">
    <location>
        <begin position="517"/>
        <end position="531"/>
    </location>
</feature>
<proteinExistence type="predicted"/>
<evidence type="ECO:0000259" key="2">
    <source>
        <dbReference type="Pfam" id="PF10406"/>
    </source>
</evidence>
<dbReference type="STRING" id="669874.A0A1E4U323"/>
<organism evidence="3 4">
    <name type="scientific">Pachysolen tannophilus NRRL Y-2460</name>
    <dbReference type="NCBI Taxonomy" id="669874"/>
    <lineage>
        <taxon>Eukaryota</taxon>
        <taxon>Fungi</taxon>
        <taxon>Dikarya</taxon>
        <taxon>Ascomycota</taxon>
        <taxon>Saccharomycotina</taxon>
        <taxon>Pichiomycetes</taxon>
        <taxon>Pachysolenaceae</taxon>
        <taxon>Pachysolen</taxon>
    </lineage>
</organism>
<dbReference type="Pfam" id="PF10406">
    <property type="entry name" value="TAF8_C"/>
    <property type="match status" value="1"/>
</dbReference>
<feature type="region of interest" description="Disordered" evidence="1">
    <location>
        <begin position="290"/>
        <end position="316"/>
    </location>
</feature>
<gene>
    <name evidence="3" type="ORF">PACTADRAFT_48174</name>
</gene>
<feature type="compositionally biased region" description="Basic and acidic residues" evidence="1">
    <location>
        <begin position="13"/>
        <end position="29"/>
    </location>
</feature>
<feature type="domain" description="Transcription factor TFIID subunit 8 C-terminal" evidence="2">
    <location>
        <begin position="225"/>
        <end position="269"/>
    </location>
</feature>
<feature type="compositionally biased region" description="Basic and acidic residues" evidence="1">
    <location>
        <begin position="486"/>
        <end position="498"/>
    </location>
</feature>
<feature type="region of interest" description="Disordered" evidence="1">
    <location>
        <begin position="486"/>
        <end position="543"/>
    </location>
</feature>
<accession>A0A1E4U323</accession>
<feature type="region of interest" description="Disordered" evidence="1">
    <location>
        <begin position="1"/>
        <end position="29"/>
    </location>
</feature>
<sequence length="543" mass="63187">MSKEEEDQSVIKANEDHDGKVDDDNKKVERSKSVISMPSHALKALPAQVLTKLNVEKVEETPVDLIFSNSIMLLLSSYLNINSFTSLSIQKLLGLAKVYLNQLILHLKKFMEFQRRRKPALRDLKLLIRLFGLDFSGIDEDVLKFRELSKTQDFKLKFNKISNDSIRFMNNVKQEQEIQEDEIDPLDPSSCFFLNQSYEIKNLVPSSYDNIFSLKHLTHTSSLILPELPPDYTFKSTPQFTENYIENVNFIREKLLQESRLGEKALEHLSNGYGNEINDEVDLKIEEADISESDKSDVEKELESEEPKTVAITSDQDNGRSLGLIDELPKIEEDGKIQHSLSIEKPKDEKNTKEIFDIEKFAAKRLKKLQEKKQQKLKFIEEFKQNKLNKISLYLGSYSTKTIKDNSIAVFIDDYMNDVLKDSIENLKKYEILKYKRDLKEGKRKKKLLEKNLLLEKKRRLNNFEFGEEEDEEIVDFEFNFDDDIDQNHDYETNAENKEQDEEVQDLQEFEKDSFEPQASMTDIIDNNGTHSVDLKTSEEAQG</sequence>
<evidence type="ECO:0000313" key="4">
    <source>
        <dbReference type="Proteomes" id="UP000094236"/>
    </source>
</evidence>
<feature type="compositionally biased region" description="Basic and acidic residues" evidence="1">
    <location>
        <begin position="533"/>
        <end position="543"/>
    </location>
</feature>
<feature type="compositionally biased region" description="Acidic residues" evidence="1">
    <location>
        <begin position="499"/>
        <end position="508"/>
    </location>
</feature>
<protein>
    <recommendedName>
        <fullName evidence="2">Transcription factor TFIID subunit 8 C-terminal domain-containing protein</fullName>
    </recommendedName>
</protein>
<name>A0A1E4U323_PACTA</name>
<dbReference type="EMBL" id="KV454011">
    <property type="protein sequence ID" value="ODV98406.1"/>
    <property type="molecule type" value="Genomic_DNA"/>
</dbReference>
<dbReference type="OrthoDB" id="2193813at2759"/>
<evidence type="ECO:0000313" key="3">
    <source>
        <dbReference type="EMBL" id="ODV98406.1"/>
    </source>
</evidence>
<keyword evidence="4" id="KW-1185">Reference proteome</keyword>
<reference evidence="4" key="1">
    <citation type="submission" date="2016-05" db="EMBL/GenBank/DDBJ databases">
        <title>Comparative genomics of biotechnologically important yeasts.</title>
        <authorList>
            <consortium name="DOE Joint Genome Institute"/>
            <person name="Riley R."/>
            <person name="Haridas S."/>
            <person name="Wolfe K.H."/>
            <person name="Lopes M.R."/>
            <person name="Hittinger C.T."/>
            <person name="Goker M."/>
            <person name="Salamov A."/>
            <person name="Wisecaver J."/>
            <person name="Long T.M."/>
            <person name="Aerts A.L."/>
            <person name="Barry K."/>
            <person name="Choi C."/>
            <person name="Clum A."/>
            <person name="Coughlan A.Y."/>
            <person name="Deshpande S."/>
            <person name="Douglass A.P."/>
            <person name="Hanson S.J."/>
            <person name="Klenk H.-P."/>
            <person name="Labutti K."/>
            <person name="Lapidus A."/>
            <person name="Lindquist E."/>
            <person name="Lipzen A."/>
            <person name="Meier-Kolthoff J.P."/>
            <person name="Ohm R.A."/>
            <person name="Otillar R.P."/>
            <person name="Pangilinan J."/>
            <person name="Peng Y."/>
            <person name="Rokas A."/>
            <person name="Rosa C.A."/>
            <person name="Scheuner C."/>
            <person name="Sibirny A.A."/>
            <person name="Slot J.C."/>
            <person name="Stielow J.B."/>
            <person name="Sun H."/>
            <person name="Kurtzman C.P."/>
            <person name="Blackwell M."/>
            <person name="Grigoriev I.V."/>
            <person name="Jeffries T.W."/>
        </authorList>
    </citation>
    <scope>NUCLEOTIDE SEQUENCE [LARGE SCALE GENOMIC DNA]</scope>
    <source>
        <strain evidence="4">NRRL Y-2460</strain>
    </source>
</reference>